<dbReference type="PRINTS" id="PR00420">
    <property type="entry name" value="RNGMNOXGNASE"/>
</dbReference>
<dbReference type="GO" id="GO:0008688">
    <property type="term" value="F:3-(3-hydroxyphenyl)propionate hydroxylase activity"/>
    <property type="evidence" value="ECO:0007669"/>
    <property type="project" value="TreeGrafter"/>
</dbReference>
<dbReference type="InterPro" id="IPR002938">
    <property type="entry name" value="FAD-bd"/>
</dbReference>
<dbReference type="Proteomes" id="UP000008363">
    <property type="component" value="Unassembled WGS sequence"/>
</dbReference>
<dbReference type="InterPro" id="IPR050631">
    <property type="entry name" value="PheA/TfdB_FAD_monoxygenase"/>
</dbReference>
<dbReference type="EMBL" id="BAHC01000174">
    <property type="protein sequence ID" value="GAB92402.1"/>
    <property type="molecule type" value="Genomic_DNA"/>
</dbReference>
<dbReference type="Pfam" id="PF01494">
    <property type="entry name" value="FAD_binding_3"/>
    <property type="match status" value="1"/>
</dbReference>
<dbReference type="GO" id="GO:0019622">
    <property type="term" value="P:3-(3-hydroxy)phenylpropionate catabolic process"/>
    <property type="evidence" value="ECO:0007669"/>
    <property type="project" value="TreeGrafter"/>
</dbReference>
<dbReference type="RefSeq" id="WP_006336768.1">
    <property type="nucleotide sequence ID" value="NZ_BAHC01000174.1"/>
</dbReference>
<evidence type="ECO:0000259" key="2">
    <source>
        <dbReference type="Pfam" id="PF01494"/>
    </source>
</evidence>
<protein>
    <submittedName>
        <fullName evidence="3">Putative monooxygenase</fullName>
    </submittedName>
</protein>
<comment type="caution">
    <text evidence="3">The sequence shown here is derived from an EMBL/GenBank/DDBJ whole genome shotgun (WGS) entry which is preliminary data.</text>
</comment>
<feature type="domain" description="FAD-binding" evidence="2">
    <location>
        <begin position="10"/>
        <end position="357"/>
    </location>
</feature>
<name>K6WJS8_9ACTN</name>
<dbReference type="PANTHER" id="PTHR43476">
    <property type="entry name" value="3-(3-HYDROXY-PHENYL)PROPIONATE/3-HYDROXYCINNAMIC ACID HYDROXYLASE"/>
    <property type="match status" value="1"/>
</dbReference>
<dbReference type="OrthoDB" id="8670884at2"/>
<dbReference type="PANTHER" id="PTHR43476:SF3">
    <property type="entry name" value="FAD-BINDING MONOOXYGENASE"/>
    <property type="match status" value="1"/>
</dbReference>
<dbReference type="AlphaFoldDB" id="K6WJS8"/>
<keyword evidence="4" id="KW-1185">Reference proteome</keyword>
<dbReference type="Gene3D" id="3.30.9.10">
    <property type="entry name" value="D-Amino Acid Oxidase, subunit A, domain 2"/>
    <property type="match status" value="1"/>
</dbReference>
<dbReference type="NCBIfam" id="NF004829">
    <property type="entry name" value="PRK06183.1-3"/>
    <property type="match status" value="1"/>
</dbReference>
<dbReference type="eggNOG" id="COG0654">
    <property type="taxonomic scope" value="Bacteria"/>
</dbReference>
<evidence type="ECO:0000313" key="3">
    <source>
        <dbReference type="EMBL" id="GAB92402.1"/>
    </source>
</evidence>
<organism evidence="3 4">
    <name type="scientific">Gordonia rhizosphera NBRC 16068</name>
    <dbReference type="NCBI Taxonomy" id="1108045"/>
    <lineage>
        <taxon>Bacteria</taxon>
        <taxon>Bacillati</taxon>
        <taxon>Actinomycetota</taxon>
        <taxon>Actinomycetes</taxon>
        <taxon>Mycobacteriales</taxon>
        <taxon>Gordoniaceae</taxon>
        <taxon>Gordonia</taxon>
    </lineage>
</organism>
<accession>K6WJS8</accession>
<reference evidence="3 4" key="1">
    <citation type="submission" date="2012-08" db="EMBL/GenBank/DDBJ databases">
        <title>Whole genome shotgun sequence of Gordonia rhizosphera NBRC 16068.</title>
        <authorList>
            <person name="Takarada H."/>
            <person name="Isaki S."/>
            <person name="Hosoyama A."/>
            <person name="Tsuchikane K."/>
            <person name="Katsumata H."/>
            <person name="Baba S."/>
            <person name="Ohji S."/>
            <person name="Yamazaki S."/>
            <person name="Fujita N."/>
        </authorList>
    </citation>
    <scope>NUCLEOTIDE SEQUENCE [LARGE SCALE GENOMIC DNA]</scope>
    <source>
        <strain evidence="3 4">NBRC 16068</strain>
    </source>
</reference>
<dbReference type="SUPFAM" id="SSF51905">
    <property type="entry name" value="FAD/NAD(P)-binding domain"/>
    <property type="match status" value="1"/>
</dbReference>
<keyword evidence="1" id="KW-0560">Oxidoreductase</keyword>
<gene>
    <name evidence="3" type="ORF">GORHZ_174_00030</name>
</gene>
<dbReference type="InterPro" id="IPR036188">
    <property type="entry name" value="FAD/NAD-bd_sf"/>
</dbReference>
<proteinExistence type="predicted"/>
<evidence type="ECO:0000256" key="1">
    <source>
        <dbReference type="ARBA" id="ARBA00023002"/>
    </source>
</evidence>
<evidence type="ECO:0000313" key="4">
    <source>
        <dbReference type="Proteomes" id="UP000008363"/>
    </source>
</evidence>
<dbReference type="Gene3D" id="3.50.50.60">
    <property type="entry name" value="FAD/NAD(P)-binding domain"/>
    <property type="match status" value="1"/>
</dbReference>
<keyword evidence="3" id="KW-0503">Monooxygenase</keyword>
<dbReference type="GO" id="GO:0071949">
    <property type="term" value="F:FAD binding"/>
    <property type="evidence" value="ECO:0007669"/>
    <property type="project" value="InterPro"/>
</dbReference>
<dbReference type="STRING" id="1108045.GORHZ_174_00030"/>
<sequence length="536" mass="58910">MNTQYGTTDFDVAVVGYGPTGLVLSSMLARAGHRVVVFERWPRLYGMPRLTHIDGETARIIQAAGDVDHALRDASPKVVYEWCDADGEVLLPVDWSGESSGFAAHYSMYQPDIESAIDDRNRTYPNLEINQGTTVVGVTQDHDRVALTVRPWSKDRDEQWEAGSADRTVTARYVVGADGANSAVREALGIDRDDLGVDDRWLNIDTECKRPLGARFEVTRQFCDPVQPNMFMPIGKSRQRFEVAVRPTDDLDEMATEEFAWRWLRERHDLGPDDLTILRHIVYTFSARTAETWRVGRVFLAGDAAHTMPPYMGQGACSGMRDGITLAWKLDLVLSGRAGESLLDSYEAERRPHVEVIQRCSVELGRVANLKDPVAAAERDAAFRRGDVPPLPPFPTITAGVVEVDECGNPIGLAGTLAPQGNVTVGGQTARFDDVHPWGFQVVSVANPMTVLGPDRLRFLTDQGATVVTIEPGHDHSVIDTDGTYADYFARNGVEAFLARPDFHLFGAGALTDLPRLVDALQQSLQDISAHVGAVA</sequence>